<accession>L8X8V1</accession>
<evidence type="ECO:0000313" key="1">
    <source>
        <dbReference type="EMBL" id="ELU45079.1"/>
    </source>
</evidence>
<dbReference type="AlphaFoldDB" id="L8X8V1"/>
<organism evidence="1 2">
    <name type="scientific">Thanatephorus cucumeris (strain AG1-IA)</name>
    <name type="common">Rice sheath blight fungus</name>
    <name type="synonym">Rhizoctonia solani</name>
    <dbReference type="NCBI Taxonomy" id="983506"/>
    <lineage>
        <taxon>Eukaryota</taxon>
        <taxon>Fungi</taxon>
        <taxon>Dikarya</taxon>
        <taxon>Basidiomycota</taxon>
        <taxon>Agaricomycotina</taxon>
        <taxon>Agaricomycetes</taxon>
        <taxon>Cantharellales</taxon>
        <taxon>Ceratobasidiaceae</taxon>
        <taxon>Rhizoctonia</taxon>
        <taxon>Rhizoctonia solani AG-1</taxon>
    </lineage>
</organism>
<dbReference type="Proteomes" id="UP000011668">
    <property type="component" value="Unassembled WGS sequence"/>
</dbReference>
<gene>
    <name evidence="1" type="ORF">AG1IA_00899</name>
</gene>
<name>L8X8V1_THACA</name>
<sequence>MAKIEASQAKTERFKWTIHSGLPDCNYSRKSAHLIMLVCAKSGFNAHFRITNIYNLGPETNHELTYGTGNQPMNDKVLLAWI</sequence>
<proteinExistence type="predicted"/>
<comment type="caution">
    <text evidence="1">The sequence shown here is derived from an EMBL/GenBank/DDBJ whole genome shotgun (WGS) entry which is preliminary data.</text>
</comment>
<protein>
    <submittedName>
        <fullName evidence="1">Uncharacterized protein</fullName>
    </submittedName>
</protein>
<reference evidence="1 2" key="1">
    <citation type="journal article" date="2013" name="Nat. Commun.">
        <title>The evolution and pathogenic mechanisms of the rice sheath blight pathogen.</title>
        <authorList>
            <person name="Zheng A."/>
            <person name="Lin R."/>
            <person name="Xu L."/>
            <person name="Qin P."/>
            <person name="Tang C."/>
            <person name="Ai P."/>
            <person name="Zhang D."/>
            <person name="Liu Y."/>
            <person name="Sun Z."/>
            <person name="Feng H."/>
            <person name="Wang Y."/>
            <person name="Chen Y."/>
            <person name="Liang X."/>
            <person name="Fu R."/>
            <person name="Li Q."/>
            <person name="Zhang J."/>
            <person name="Yu X."/>
            <person name="Xie Z."/>
            <person name="Ding L."/>
            <person name="Guan P."/>
            <person name="Tang J."/>
            <person name="Liang Y."/>
            <person name="Wang S."/>
            <person name="Deng Q."/>
            <person name="Li S."/>
            <person name="Zhu J."/>
            <person name="Wang L."/>
            <person name="Liu H."/>
            <person name="Li P."/>
        </authorList>
    </citation>
    <scope>NUCLEOTIDE SEQUENCE [LARGE SCALE GENOMIC DNA]</scope>
    <source>
        <strain evidence="2">AG-1 IA</strain>
    </source>
</reference>
<dbReference type="EMBL" id="AFRT01000195">
    <property type="protein sequence ID" value="ELU45079.1"/>
    <property type="molecule type" value="Genomic_DNA"/>
</dbReference>
<dbReference type="HOGENOM" id="CLU_2559867_0_0_1"/>
<evidence type="ECO:0000313" key="2">
    <source>
        <dbReference type="Proteomes" id="UP000011668"/>
    </source>
</evidence>
<keyword evidence="2" id="KW-1185">Reference proteome</keyword>